<dbReference type="eggNOG" id="COG1595">
    <property type="taxonomic scope" value="Bacteria"/>
</dbReference>
<dbReference type="Pfam" id="PF04545">
    <property type="entry name" value="Sigma70_r4"/>
    <property type="match status" value="1"/>
</dbReference>
<evidence type="ECO:0000256" key="7">
    <source>
        <dbReference type="SAM" id="MobiDB-lite"/>
    </source>
</evidence>
<dbReference type="GO" id="GO:0006352">
    <property type="term" value="P:DNA-templated transcription initiation"/>
    <property type="evidence" value="ECO:0007669"/>
    <property type="project" value="InterPro"/>
</dbReference>
<dbReference type="Gene3D" id="1.10.1740.10">
    <property type="match status" value="1"/>
</dbReference>
<dbReference type="InterPro" id="IPR036388">
    <property type="entry name" value="WH-like_DNA-bd_sf"/>
</dbReference>
<feature type="compositionally biased region" description="Pro residues" evidence="7">
    <location>
        <begin position="39"/>
        <end position="48"/>
    </location>
</feature>
<dbReference type="RefSeq" id="WP_014140028.1">
    <property type="nucleotide sequence ID" value="NC_016109.1"/>
</dbReference>
<dbReference type="InterPro" id="IPR013325">
    <property type="entry name" value="RNA_pol_sigma_r2"/>
</dbReference>
<dbReference type="InterPro" id="IPR039425">
    <property type="entry name" value="RNA_pol_sigma-70-like"/>
</dbReference>
<name>E4NKC9_KITSK</name>
<evidence type="ECO:0000313" key="11">
    <source>
        <dbReference type="Proteomes" id="UP000007076"/>
    </source>
</evidence>
<protein>
    <recommendedName>
        <fullName evidence="6">RNA polymerase sigma factor</fullName>
    </recommendedName>
</protein>
<keyword evidence="4 6" id="KW-0238">DNA-binding</keyword>
<comment type="similarity">
    <text evidence="1 6">Belongs to the sigma-70 factor family. ECF subfamily.</text>
</comment>
<dbReference type="KEGG" id="ksk:KSE_69790"/>
<organism evidence="10 11">
    <name type="scientific">Kitasatospora setae (strain ATCC 33774 / DSM 43861 / JCM 3304 / KCC A-0304 / NBRC 14216 / KM-6054)</name>
    <name type="common">Streptomyces setae</name>
    <dbReference type="NCBI Taxonomy" id="452652"/>
    <lineage>
        <taxon>Bacteria</taxon>
        <taxon>Bacillati</taxon>
        <taxon>Actinomycetota</taxon>
        <taxon>Actinomycetes</taxon>
        <taxon>Kitasatosporales</taxon>
        <taxon>Streptomycetaceae</taxon>
        <taxon>Kitasatospora</taxon>
    </lineage>
</organism>
<dbReference type="PANTHER" id="PTHR43133">
    <property type="entry name" value="RNA POLYMERASE ECF-TYPE SIGMA FACTO"/>
    <property type="match status" value="1"/>
</dbReference>
<evidence type="ECO:0000256" key="4">
    <source>
        <dbReference type="ARBA" id="ARBA00023125"/>
    </source>
</evidence>
<dbReference type="InterPro" id="IPR007627">
    <property type="entry name" value="RNA_pol_sigma70_r2"/>
</dbReference>
<dbReference type="HOGENOM" id="CLU_047691_9_4_11"/>
<dbReference type="Pfam" id="PF04542">
    <property type="entry name" value="Sigma70_r2"/>
    <property type="match status" value="1"/>
</dbReference>
<gene>
    <name evidence="10" type="ordered locus">KSE_69790</name>
</gene>
<evidence type="ECO:0000256" key="3">
    <source>
        <dbReference type="ARBA" id="ARBA00023082"/>
    </source>
</evidence>
<dbReference type="GO" id="GO:0016987">
    <property type="term" value="F:sigma factor activity"/>
    <property type="evidence" value="ECO:0007669"/>
    <property type="project" value="UniProtKB-KW"/>
</dbReference>
<dbReference type="SUPFAM" id="SSF88946">
    <property type="entry name" value="Sigma2 domain of RNA polymerase sigma factors"/>
    <property type="match status" value="1"/>
</dbReference>
<feature type="domain" description="RNA polymerase sigma-70 region 4" evidence="9">
    <location>
        <begin position="164"/>
        <end position="212"/>
    </location>
</feature>
<evidence type="ECO:0000256" key="6">
    <source>
        <dbReference type="RuleBase" id="RU000716"/>
    </source>
</evidence>
<dbReference type="EMBL" id="AP010968">
    <property type="protein sequence ID" value="BAJ32737.1"/>
    <property type="molecule type" value="Genomic_DNA"/>
</dbReference>
<dbReference type="PATRIC" id="fig|452652.3.peg.7007"/>
<dbReference type="InterPro" id="IPR014284">
    <property type="entry name" value="RNA_pol_sigma-70_dom"/>
</dbReference>
<dbReference type="InterPro" id="IPR007630">
    <property type="entry name" value="RNA_pol_sigma70_r4"/>
</dbReference>
<evidence type="ECO:0000256" key="2">
    <source>
        <dbReference type="ARBA" id="ARBA00023015"/>
    </source>
</evidence>
<feature type="region of interest" description="Disordered" evidence="7">
    <location>
        <begin position="1"/>
        <end position="50"/>
    </location>
</feature>
<feature type="compositionally biased region" description="Low complexity" evidence="7">
    <location>
        <begin position="19"/>
        <end position="38"/>
    </location>
</feature>
<evidence type="ECO:0000256" key="5">
    <source>
        <dbReference type="ARBA" id="ARBA00023163"/>
    </source>
</evidence>
<reference evidence="10 11" key="1">
    <citation type="journal article" date="2010" name="DNA Res.">
        <title>Genome sequence of Kitasatospora setae NBRC 14216T: an evolutionary snapshot of the family Streptomycetaceae.</title>
        <authorList>
            <person name="Ichikawa N."/>
            <person name="Oguchi A."/>
            <person name="Ikeda H."/>
            <person name="Ishikawa J."/>
            <person name="Kitani S."/>
            <person name="Watanabe Y."/>
            <person name="Nakamura S."/>
            <person name="Katano Y."/>
            <person name="Kishi E."/>
            <person name="Sasagawa M."/>
            <person name="Ankai A."/>
            <person name="Fukui S."/>
            <person name="Hashimoto Y."/>
            <person name="Kamata S."/>
            <person name="Otoguro M."/>
            <person name="Tanikawa S."/>
            <person name="Nihira T."/>
            <person name="Horinouchi S."/>
            <person name="Ohnishi Y."/>
            <person name="Hayakawa M."/>
            <person name="Kuzuyama T."/>
            <person name="Arisawa A."/>
            <person name="Nomoto F."/>
            <person name="Miura H."/>
            <person name="Takahashi Y."/>
            <person name="Fujita N."/>
        </authorList>
    </citation>
    <scope>NUCLEOTIDE SEQUENCE [LARGE SCALE GENOMIC DNA]</scope>
    <source>
        <strain evidence="11">ATCC 33774 / DSM 43861 / JCM 3304 / KCC A-0304 / NBRC 14216 / KM-6054</strain>
    </source>
</reference>
<dbReference type="InterPro" id="IPR013324">
    <property type="entry name" value="RNA_pol_sigma_r3/r4-like"/>
</dbReference>
<evidence type="ECO:0000256" key="1">
    <source>
        <dbReference type="ARBA" id="ARBA00010641"/>
    </source>
</evidence>
<dbReference type="PROSITE" id="PS01063">
    <property type="entry name" value="SIGMA70_ECF"/>
    <property type="match status" value="1"/>
</dbReference>
<keyword evidence="3 6" id="KW-0731">Sigma factor</keyword>
<proteinExistence type="inferred from homology"/>
<keyword evidence="2 6" id="KW-0805">Transcription regulation</keyword>
<dbReference type="Gene3D" id="1.10.10.10">
    <property type="entry name" value="Winged helix-like DNA-binding domain superfamily/Winged helix DNA-binding domain"/>
    <property type="match status" value="1"/>
</dbReference>
<feature type="domain" description="RNA polymerase sigma-70 region 2" evidence="8">
    <location>
        <begin position="64"/>
        <end position="131"/>
    </location>
</feature>
<dbReference type="InterPro" id="IPR000838">
    <property type="entry name" value="RNA_pol_sigma70_ECF_CS"/>
</dbReference>
<dbReference type="Proteomes" id="UP000007076">
    <property type="component" value="Chromosome"/>
</dbReference>
<evidence type="ECO:0000259" key="9">
    <source>
        <dbReference type="Pfam" id="PF04545"/>
    </source>
</evidence>
<dbReference type="PANTHER" id="PTHR43133:SF52">
    <property type="entry name" value="ECF RNA POLYMERASE SIGMA FACTOR SIGL"/>
    <property type="match status" value="1"/>
</dbReference>
<dbReference type="NCBIfam" id="TIGR02937">
    <property type="entry name" value="sigma70-ECF"/>
    <property type="match status" value="1"/>
</dbReference>
<accession>E4NKC9</accession>
<evidence type="ECO:0000259" key="8">
    <source>
        <dbReference type="Pfam" id="PF04542"/>
    </source>
</evidence>
<dbReference type="GO" id="GO:0003677">
    <property type="term" value="F:DNA binding"/>
    <property type="evidence" value="ECO:0007669"/>
    <property type="project" value="UniProtKB-KW"/>
</dbReference>
<dbReference type="AlphaFoldDB" id="E4NKC9"/>
<keyword evidence="11" id="KW-1185">Reference proteome</keyword>
<dbReference type="SUPFAM" id="SSF88659">
    <property type="entry name" value="Sigma3 and sigma4 domains of RNA polymerase sigma factors"/>
    <property type="match status" value="1"/>
</dbReference>
<dbReference type="STRING" id="452652.KSE_69790"/>
<sequence length="225" mass="24219">MAIDAAARSQHTHPPAGPTTPAAPAAPTAPTTTEAEPTGHPPTEPAPPAAERATLDQATLAELYRLHGGYLLRAMLRATSGDRGKAEDIVQETLLRAWQNPAAIRRGPEHSRPWLFTVARRIAIDHYRMQTARAREVFDEAPEEHAGAHDPYDALLDACDMAVALAELPPHHRDVLVELHMRGRSVAEAAAVLGVPAGTVKSRSFYATRALRPILEARGTAGAER</sequence>
<evidence type="ECO:0000313" key="10">
    <source>
        <dbReference type="EMBL" id="BAJ32737.1"/>
    </source>
</evidence>
<keyword evidence="5 6" id="KW-0804">Transcription</keyword>